<keyword evidence="10" id="KW-0862">Zinc</keyword>
<dbReference type="GO" id="GO:0141101">
    <property type="term" value="F:tRNA(Ser) (uridine(44)-2'-O-)-methyltransferase activity"/>
    <property type="evidence" value="ECO:0007669"/>
    <property type="project" value="UniProtKB-EC"/>
</dbReference>
<keyword evidence="5 11" id="KW-0489">Methyltransferase</keyword>
<proteinExistence type="inferred from homology"/>
<dbReference type="InterPro" id="IPR011671">
    <property type="entry name" value="tRNA_uracil_MeTrfase"/>
</dbReference>
<evidence type="ECO:0000256" key="9">
    <source>
        <dbReference type="ARBA" id="ARBA00047957"/>
    </source>
</evidence>
<dbReference type="GO" id="GO:0008270">
    <property type="term" value="F:zinc ion binding"/>
    <property type="evidence" value="ECO:0007669"/>
    <property type="project" value="UniProtKB-KW"/>
</dbReference>
<dbReference type="Gene3D" id="3.40.50.150">
    <property type="entry name" value="Vaccinia Virus protein VP39"/>
    <property type="match status" value="1"/>
</dbReference>
<evidence type="ECO:0000256" key="4">
    <source>
        <dbReference type="ARBA" id="ARBA00022490"/>
    </source>
</evidence>
<feature type="domain" description="C3H1-type" evidence="12">
    <location>
        <begin position="551"/>
        <end position="581"/>
    </location>
</feature>
<evidence type="ECO:0000256" key="7">
    <source>
        <dbReference type="ARBA" id="ARBA00022691"/>
    </source>
</evidence>
<name>A0ABD0TGZ6_LOXSC</name>
<keyword evidence="10" id="KW-0479">Metal-binding</keyword>
<evidence type="ECO:0000256" key="10">
    <source>
        <dbReference type="PROSITE-ProRule" id="PRU00723"/>
    </source>
</evidence>
<evidence type="ECO:0000256" key="3">
    <source>
        <dbReference type="ARBA" id="ARBA00009056"/>
    </source>
</evidence>
<evidence type="ECO:0000256" key="2">
    <source>
        <dbReference type="ARBA" id="ARBA00004496"/>
    </source>
</evidence>
<evidence type="ECO:0000313" key="13">
    <source>
        <dbReference type="EMBL" id="KAL0842308.1"/>
    </source>
</evidence>
<feature type="zinc finger region" description="C3H1-type" evidence="10">
    <location>
        <begin position="551"/>
        <end position="581"/>
    </location>
</feature>
<keyword evidence="6 11" id="KW-0808">Transferase</keyword>
<keyword evidence="4 11" id="KW-0963">Cytoplasm</keyword>
<evidence type="ECO:0000256" key="8">
    <source>
        <dbReference type="ARBA" id="ARBA00022694"/>
    </source>
</evidence>
<dbReference type="AlphaFoldDB" id="A0ABD0TGZ6"/>
<comment type="function">
    <text evidence="1">Probable adenosyl-L-methionine (AdoMet)-dependent tRNA (uracil-O(2)-)-methyltransferase.</text>
</comment>
<evidence type="ECO:0000256" key="5">
    <source>
        <dbReference type="ARBA" id="ARBA00022603"/>
    </source>
</evidence>
<sequence length="581" mass="67296">MFINSTMTPVSFWNSVNILIKKFNVINKRLWGCKTMFSGYCKTEHSLWVLPKSCPNLGHEEDLQSYINTLFSKLQIELCDEPKSCYEVVIIELLPKQYIQKKAYQLVFLEKEKVAVTFYDITPENHNQTLCPSFRYSLALENKAITLKTSHDDTSNCKSYQWLVDQVLPQFVKWGEEDTRKRPICMESLSLISKDKYYKKYNELKMKYGKEMVEVWPEGTDPSKYVYEDVAIATYLLLLWEDGNEGDFQKKTFVDLGCGNGLLVYILAKEGHTGLGIDVRKRQIWDMYPDDVKLEVKTIIPSDVNLFPEADWLIGNHSDELTPWIPVIAARSSYKCNFFLLPCCAFNFDGSKYQRRDSSKSQYTEYLEYVKDICESCGFETCVDRLKIPSTKRICLVGRKRLHTEDKYQQYCNEIKNLIDKSSECTKIKSSDSTSWVTDFKPRDPVERVKNCTKIEKSITGPIVDCITNYLLEGCNLQTDWSCGKLVDLCELIHLLTNDQLRAMKAECGGLQTLLKNNHHIFKVQSGKVQLRYPKTIEEVKSNTKLDKNIKVKQKPCWFYIHHPQGCPLTDSKCSYLHGTV</sequence>
<organism evidence="13 14">
    <name type="scientific">Loxostege sticticalis</name>
    <name type="common">Beet webworm moth</name>
    <dbReference type="NCBI Taxonomy" id="481309"/>
    <lineage>
        <taxon>Eukaryota</taxon>
        <taxon>Metazoa</taxon>
        <taxon>Ecdysozoa</taxon>
        <taxon>Arthropoda</taxon>
        <taxon>Hexapoda</taxon>
        <taxon>Insecta</taxon>
        <taxon>Pterygota</taxon>
        <taxon>Neoptera</taxon>
        <taxon>Endopterygota</taxon>
        <taxon>Lepidoptera</taxon>
        <taxon>Glossata</taxon>
        <taxon>Ditrysia</taxon>
        <taxon>Pyraloidea</taxon>
        <taxon>Crambidae</taxon>
        <taxon>Pyraustinae</taxon>
        <taxon>Loxostege</taxon>
    </lineage>
</organism>
<protein>
    <recommendedName>
        <fullName evidence="11">tRNA (uracil-O(2)-)-methyltransferase</fullName>
        <ecNumber evidence="11">2.1.1.211</ecNumber>
    </recommendedName>
</protein>
<dbReference type="Pfam" id="PF07757">
    <property type="entry name" value="AdoMet_MTase"/>
    <property type="match status" value="1"/>
</dbReference>
<dbReference type="InterPro" id="IPR029063">
    <property type="entry name" value="SAM-dependent_MTases_sf"/>
</dbReference>
<comment type="function">
    <text evidence="11">Adenosyl-L-methionine (AdoMet)-dependent tRNA (uracil-O(2)-)-methyltransferase.</text>
</comment>
<gene>
    <name evidence="13" type="ORF">ABMA28_014440</name>
</gene>
<reference evidence="13 14" key="1">
    <citation type="submission" date="2024-06" db="EMBL/GenBank/DDBJ databases">
        <title>A chromosome-level genome assembly of beet webworm, Loxostege sticticalis.</title>
        <authorList>
            <person name="Zhang Y."/>
        </authorList>
    </citation>
    <scope>NUCLEOTIDE SEQUENCE [LARGE SCALE GENOMIC DNA]</scope>
    <source>
        <strain evidence="13">AQ028</strain>
        <tissue evidence="13">Male pupae</tissue>
    </source>
</reference>
<dbReference type="GO" id="GO:0030488">
    <property type="term" value="P:tRNA methylation"/>
    <property type="evidence" value="ECO:0007669"/>
    <property type="project" value="UniProtKB-UniRule"/>
</dbReference>
<comment type="subcellular location">
    <subcellularLocation>
        <location evidence="2 11">Cytoplasm</location>
    </subcellularLocation>
</comment>
<keyword evidence="10" id="KW-0863">Zinc-finger</keyword>
<evidence type="ECO:0000256" key="11">
    <source>
        <dbReference type="RuleBase" id="RU368004"/>
    </source>
</evidence>
<dbReference type="PROSITE" id="PS50103">
    <property type="entry name" value="ZF_C3H1"/>
    <property type="match status" value="1"/>
</dbReference>
<evidence type="ECO:0000256" key="1">
    <source>
        <dbReference type="ARBA" id="ARBA00002778"/>
    </source>
</evidence>
<evidence type="ECO:0000256" key="6">
    <source>
        <dbReference type="ARBA" id="ARBA00022679"/>
    </source>
</evidence>
<dbReference type="EMBL" id="JBEDNZ010000005">
    <property type="protein sequence ID" value="KAL0842308.1"/>
    <property type="molecule type" value="Genomic_DNA"/>
</dbReference>
<dbReference type="SUPFAM" id="SSF53335">
    <property type="entry name" value="S-adenosyl-L-methionine-dependent methyltransferases"/>
    <property type="match status" value="1"/>
</dbReference>
<keyword evidence="7 11" id="KW-0949">S-adenosyl-L-methionine</keyword>
<evidence type="ECO:0000313" key="14">
    <source>
        <dbReference type="Proteomes" id="UP001549921"/>
    </source>
</evidence>
<accession>A0ABD0TGZ6</accession>
<keyword evidence="8 11" id="KW-0819">tRNA processing</keyword>
<dbReference type="GO" id="GO:0005737">
    <property type="term" value="C:cytoplasm"/>
    <property type="evidence" value="ECO:0007669"/>
    <property type="project" value="UniProtKB-SubCell"/>
</dbReference>
<dbReference type="Proteomes" id="UP001549921">
    <property type="component" value="Unassembled WGS sequence"/>
</dbReference>
<dbReference type="PANTHER" id="PTHR21210:SF0">
    <property type="entry name" value="TRNA (URACIL-O(2)-)-METHYLTRANSFERASE-RELATED"/>
    <property type="match status" value="1"/>
</dbReference>
<comment type="catalytic activity">
    <reaction evidence="9 11">
        <text>uridine(44) in tRNA(Ser) + S-adenosyl-L-methionine = 2'-O-methyluridine(44) in tRNA(Ser) + S-adenosyl-L-homocysteine + H(+)</text>
        <dbReference type="Rhea" id="RHEA:43100"/>
        <dbReference type="Rhea" id="RHEA-COMP:10339"/>
        <dbReference type="Rhea" id="RHEA-COMP:10340"/>
        <dbReference type="ChEBI" id="CHEBI:15378"/>
        <dbReference type="ChEBI" id="CHEBI:57856"/>
        <dbReference type="ChEBI" id="CHEBI:59789"/>
        <dbReference type="ChEBI" id="CHEBI:65315"/>
        <dbReference type="ChEBI" id="CHEBI:74478"/>
        <dbReference type="EC" id="2.1.1.211"/>
    </reaction>
</comment>
<dbReference type="PANTHER" id="PTHR21210">
    <property type="entry name" value="TRNA (URACIL-O(2)-)-METHYLTRANSFERASE-RELATED"/>
    <property type="match status" value="1"/>
</dbReference>
<evidence type="ECO:0000259" key="12">
    <source>
        <dbReference type="PROSITE" id="PS50103"/>
    </source>
</evidence>
<dbReference type="InterPro" id="IPR000571">
    <property type="entry name" value="Znf_CCCH"/>
</dbReference>
<dbReference type="EC" id="2.1.1.211" evidence="11"/>
<comment type="similarity">
    <text evidence="3 11">Belongs to the TRM44 family.</text>
</comment>
<comment type="caution">
    <text evidence="13">The sequence shown here is derived from an EMBL/GenBank/DDBJ whole genome shotgun (WGS) entry which is preliminary data.</text>
</comment>